<evidence type="ECO:0000313" key="2">
    <source>
        <dbReference type="Proteomes" id="UP000761534"/>
    </source>
</evidence>
<dbReference type="Proteomes" id="UP000761534">
    <property type="component" value="Unassembled WGS sequence"/>
</dbReference>
<accession>A0A642V827</accession>
<dbReference type="AlphaFoldDB" id="A0A642V827"/>
<sequence>MFCIENRSRRLVGSKLVYSLKTRHIEKASHNGVSFIISNVSDITLDFMSACPFRLRNSLFNVLSLAEKTHPPRLRYTTIYNIPFPLFEDLVEALDLSTLSFRAYVSLLLDEDSLNSDIPGLGLNDTYTSVKNITDVKLVPGRNISHWIEMLRKGVPGHKAGIQKLYASTV</sequence>
<name>A0A642V827_9ASCO</name>
<evidence type="ECO:0000313" key="1">
    <source>
        <dbReference type="EMBL" id="KAA8916260.1"/>
    </source>
</evidence>
<organism evidence="1 2">
    <name type="scientific">Trichomonascus ciferrii</name>
    <dbReference type="NCBI Taxonomy" id="44093"/>
    <lineage>
        <taxon>Eukaryota</taxon>
        <taxon>Fungi</taxon>
        <taxon>Dikarya</taxon>
        <taxon>Ascomycota</taxon>
        <taxon>Saccharomycotina</taxon>
        <taxon>Dipodascomycetes</taxon>
        <taxon>Dipodascales</taxon>
        <taxon>Trichomonascaceae</taxon>
        <taxon>Trichomonascus</taxon>
        <taxon>Trichomonascus ciferrii complex</taxon>
    </lineage>
</organism>
<keyword evidence="2" id="KW-1185">Reference proteome</keyword>
<dbReference type="EMBL" id="SWFS01000112">
    <property type="protein sequence ID" value="KAA8916260.1"/>
    <property type="molecule type" value="Genomic_DNA"/>
</dbReference>
<reference evidence="1" key="1">
    <citation type="journal article" date="2019" name="G3 (Bethesda)">
        <title>Genome Assemblies of Two Rare Opportunistic Yeast Pathogens: Diutina rugosa (syn. Candida rugosa) and Trichomonascus ciferrii (syn. Candida ciferrii).</title>
        <authorList>
            <person name="Mixao V."/>
            <person name="Saus E."/>
            <person name="Hansen A.P."/>
            <person name="Lass-Florl C."/>
            <person name="Gabaldon T."/>
        </authorList>
    </citation>
    <scope>NUCLEOTIDE SEQUENCE</scope>
    <source>
        <strain evidence="1">CBS 4856</strain>
    </source>
</reference>
<protein>
    <submittedName>
        <fullName evidence="1">Uncharacterized protein</fullName>
    </submittedName>
</protein>
<dbReference type="VEuPathDB" id="FungiDB:TRICI_001542"/>
<gene>
    <name evidence="1" type="ORF">TRICI_001542</name>
</gene>
<comment type="caution">
    <text evidence="1">The sequence shown here is derived from an EMBL/GenBank/DDBJ whole genome shotgun (WGS) entry which is preliminary data.</text>
</comment>
<proteinExistence type="predicted"/>